<evidence type="ECO:0000256" key="6">
    <source>
        <dbReference type="ARBA" id="ARBA00022842"/>
    </source>
</evidence>
<keyword evidence="8 10" id="KW-0120">Carbon dioxide fixation</keyword>
<dbReference type="SUPFAM" id="SSF51621">
    <property type="entry name" value="Phosphoenolpyruvate/pyruvate domain"/>
    <property type="match status" value="1"/>
</dbReference>
<dbReference type="Proteomes" id="UP001327459">
    <property type="component" value="Chromosome"/>
</dbReference>
<gene>
    <name evidence="10 13" type="primary">ppc</name>
    <name evidence="13" type="ORF">SR882_06950</name>
</gene>
<dbReference type="Gene3D" id="1.20.1440.90">
    <property type="entry name" value="Phosphoenolpyruvate/pyruvate domain"/>
    <property type="match status" value="1"/>
</dbReference>
<accession>A0ABZ0YU38</accession>
<reference evidence="13 14" key="1">
    <citation type="submission" date="2023-11" db="EMBL/GenBank/DDBJ databases">
        <title>MicrobeMod: A computational toolkit for identifying prokaryotic methylation and restriction-modification with nanopore sequencing.</title>
        <authorList>
            <person name="Crits-Christoph A."/>
            <person name="Kang S.C."/>
            <person name="Lee H."/>
            <person name="Ostrov N."/>
        </authorList>
    </citation>
    <scope>NUCLEOTIDE SEQUENCE [LARGE SCALE GENOMIC DNA]</scope>
    <source>
        <strain evidence="13 14">ATCC 49870</strain>
    </source>
</reference>
<dbReference type="InterPro" id="IPR033129">
    <property type="entry name" value="PEPCASE_His_AS"/>
</dbReference>
<keyword evidence="14" id="KW-1185">Reference proteome</keyword>
<comment type="function">
    <text evidence="2 10">Forms oxaloacetate, a four-carbon dicarboxylic acid source for the tricarboxylic acid cycle.</text>
</comment>
<dbReference type="RefSeq" id="WP_322520531.1">
    <property type="nucleotide sequence ID" value="NZ_CP140153.1"/>
</dbReference>
<dbReference type="PANTHER" id="PTHR30523">
    <property type="entry name" value="PHOSPHOENOLPYRUVATE CARBOXYLASE"/>
    <property type="match status" value="1"/>
</dbReference>
<comment type="cofactor">
    <cofactor evidence="1 10">
        <name>Mg(2+)</name>
        <dbReference type="ChEBI" id="CHEBI:18420"/>
    </cofactor>
</comment>
<evidence type="ECO:0000256" key="4">
    <source>
        <dbReference type="ARBA" id="ARBA00012305"/>
    </source>
</evidence>
<dbReference type="InterPro" id="IPR021135">
    <property type="entry name" value="PEP_COase"/>
</dbReference>
<dbReference type="GO" id="GO:0008964">
    <property type="term" value="F:phosphoenolpyruvate carboxylase activity"/>
    <property type="evidence" value="ECO:0007669"/>
    <property type="project" value="UniProtKB-EC"/>
</dbReference>
<feature type="active site" evidence="10 11">
    <location>
        <position position="146"/>
    </location>
</feature>
<evidence type="ECO:0000256" key="12">
    <source>
        <dbReference type="PROSITE-ProRule" id="PRU10112"/>
    </source>
</evidence>
<dbReference type="PROSITE" id="PS00393">
    <property type="entry name" value="PEPCASE_2"/>
    <property type="match status" value="1"/>
</dbReference>
<evidence type="ECO:0000256" key="7">
    <source>
        <dbReference type="ARBA" id="ARBA00023239"/>
    </source>
</evidence>
<dbReference type="InterPro" id="IPR018129">
    <property type="entry name" value="PEP_COase_Lys_AS"/>
</dbReference>
<comment type="similarity">
    <text evidence="3 10">Belongs to the PEPCase type 1 family.</text>
</comment>
<evidence type="ECO:0000256" key="10">
    <source>
        <dbReference type="HAMAP-Rule" id="MF_00595"/>
    </source>
</evidence>
<keyword evidence="6 10" id="KW-0460">Magnesium</keyword>
<dbReference type="PRINTS" id="PR00150">
    <property type="entry name" value="PEPCARBXLASE"/>
</dbReference>
<evidence type="ECO:0000313" key="14">
    <source>
        <dbReference type="Proteomes" id="UP001327459"/>
    </source>
</evidence>
<protein>
    <recommendedName>
        <fullName evidence="5 10">Phosphoenolpyruvate carboxylase</fullName>
        <shortName evidence="10">PEPC</shortName>
        <shortName evidence="10">PEPCase</shortName>
        <ecNumber evidence="4 10">4.1.1.31</ecNumber>
    </recommendedName>
</protein>
<dbReference type="Pfam" id="PF00311">
    <property type="entry name" value="PEPcase"/>
    <property type="match status" value="1"/>
</dbReference>
<dbReference type="EMBL" id="CP140153">
    <property type="protein sequence ID" value="WQH15503.1"/>
    <property type="molecule type" value="Genomic_DNA"/>
</dbReference>
<evidence type="ECO:0000256" key="3">
    <source>
        <dbReference type="ARBA" id="ARBA00008346"/>
    </source>
</evidence>
<name>A0ABZ0YU38_9GAMM</name>
<proteinExistence type="inferred from homology"/>
<feature type="active site" evidence="10 12">
    <location>
        <position position="597"/>
    </location>
</feature>
<evidence type="ECO:0000256" key="9">
    <source>
        <dbReference type="ARBA" id="ARBA00048995"/>
    </source>
</evidence>
<dbReference type="EC" id="4.1.1.31" evidence="4 10"/>
<evidence type="ECO:0000256" key="5">
    <source>
        <dbReference type="ARBA" id="ARBA00022419"/>
    </source>
</evidence>
<evidence type="ECO:0000256" key="11">
    <source>
        <dbReference type="PROSITE-ProRule" id="PRU10111"/>
    </source>
</evidence>
<evidence type="ECO:0000256" key="1">
    <source>
        <dbReference type="ARBA" id="ARBA00001946"/>
    </source>
</evidence>
<comment type="subunit">
    <text evidence="10">Homotetramer.</text>
</comment>
<keyword evidence="7 10" id="KW-0456">Lyase</keyword>
<dbReference type="PROSITE" id="PS00781">
    <property type="entry name" value="PEPCASE_1"/>
    <property type="match status" value="1"/>
</dbReference>
<dbReference type="PANTHER" id="PTHR30523:SF46">
    <property type="entry name" value="PHOSPHOENOLPYRUVATE CARBOXYLASE"/>
    <property type="match status" value="1"/>
</dbReference>
<organism evidence="13 14">
    <name type="scientific">Guyparkeria halophila</name>
    <dbReference type="NCBI Taxonomy" id="47960"/>
    <lineage>
        <taxon>Bacteria</taxon>
        <taxon>Pseudomonadati</taxon>
        <taxon>Pseudomonadota</taxon>
        <taxon>Gammaproteobacteria</taxon>
        <taxon>Chromatiales</taxon>
        <taxon>Thioalkalibacteraceae</taxon>
        <taxon>Guyparkeria</taxon>
    </lineage>
</organism>
<evidence type="ECO:0000313" key="13">
    <source>
        <dbReference type="EMBL" id="WQH15503.1"/>
    </source>
</evidence>
<dbReference type="HAMAP" id="MF_00595">
    <property type="entry name" value="PEPcase_type1"/>
    <property type="match status" value="1"/>
</dbReference>
<evidence type="ECO:0000256" key="2">
    <source>
        <dbReference type="ARBA" id="ARBA00003670"/>
    </source>
</evidence>
<sequence length="940" mass="107331">MTTSKDKDKALRARVRLFGNLLGEVLREQAGEAVFDTVESLRRGFIRLRKSYDPELYGELMDEIEALDADSLNLVVRAYGLYFNLVNIAEEDYSHQHRRRQIRRGLRLWRGSFYDTIRGFHREGMTSEQLQGLLDQLVYMPVFTAHPTEAKRRTVMDLQRRIFLLCGELDRPESTGVERERLLDEVKSIILALLRTNEVRTTRPEVSDEIRLGMYYFRTSIFAAVPKAYRYLERAVNLNYNATNPDQPVTVPSLFKFGSWIGGDRDGNPYVTHDVTIQAVCLASETILKEYLDRLETLKRILTHSLQLVPEIDCQQLQLKADAEALGMLKANQHNGEFFPEEPYRLKLRAIRQRLRYNLAYIHSELDGKPTELDPRAYQSKDAFLDDLYRLRDSLVGIGDRLLAEGDLKDLTRLAETFGWHLVRLDIRQESTEHTETVTQVLKQLAPEIDYANLAEDDRTRVLGELIEAGKHRAEALAADGLSEKSREVVKVLEVKRQLIDHISRECFGTYVISMTHSASHVMEVMYLASLTGLVGKTEDGAWFSDIQVSPLFETIEDLKHIEHVLGTLFDNPTYRGLVRASGELQEVMLGYSDSCKDGGSLASVWSLYNAQKRVIRLTRSHGIQCRLFHGRGGTVARGGGPTHESILSLPQGTVEGQIKFTEQGEVLSSKYSNNETAIYELTMGATGLMKASQHQVVNEHPVPEEYEHVVGDLARFGEEAYRDLTDHTPFFFHYFHEATPVRELGLLNIGSRPTSRKKGDLSKASVRAIPWVFGWSQSRHTLPAWYGMGSALKRWREENPGREELLHDLFDQWPFFHSMLRNTQLSLTKGEMNIAREYAGLVSDQEQAQTVYEKIRAEYDCAVEQLLEVAHADSLVEIDEYIGTSMMRRNPYLDVLNHIQITLLSRHRDESVPEGEREKWLPPLLRSINAIAAGMRNTG</sequence>
<evidence type="ECO:0000256" key="8">
    <source>
        <dbReference type="ARBA" id="ARBA00023300"/>
    </source>
</evidence>
<comment type="catalytic activity">
    <reaction evidence="9 10">
        <text>oxaloacetate + phosphate = phosphoenolpyruvate + hydrogencarbonate</text>
        <dbReference type="Rhea" id="RHEA:28370"/>
        <dbReference type="ChEBI" id="CHEBI:16452"/>
        <dbReference type="ChEBI" id="CHEBI:17544"/>
        <dbReference type="ChEBI" id="CHEBI:43474"/>
        <dbReference type="ChEBI" id="CHEBI:58702"/>
        <dbReference type="EC" id="4.1.1.31"/>
    </reaction>
</comment>
<dbReference type="NCBIfam" id="NF000584">
    <property type="entry name" value="PRK00009.1"/>
    <property type="match status" value="1"/>
</dbReference>
<dbReference type="InterPro" id="IPR015813">
    <property type="entry name" value="Pyrv/PenolPyrv_kinase-like_dom"/>
</dbReference>
<dbReference type="InterPro" id="IPR022805">
    <property type="entry name" value="PEP_COase_bac/pln-type"/>
</dbReference>